<sequence length="464" mass="48407">MPRPALMRPTFRPSANQPPPAQNAAPRAPAPTPSAFAPPQSSVTSAARPAAAAASSPSPAPAPAPAPAPTPPTTSSAPKAPASASPAAATQQPPPPAPSSSMPSPPGTSSLPSPPKPKTQPSPPSLPSSQAISRSIPPSPTSPPKPSFPSLKQVSPPTAPTVSPPKPPSPPKPSVPSLKQVTPPMSPDVSSPTKLSSQDVSSPKPATTTFRPMPKSYMSLQETPSPQSQKTQPSVTPPPFTLPPSQLLSERDRGFKMPPVAENQTTLPPSQLNSEGERGNKIPPEAVNKPMVVQHTVGKPKPFLDSYGGDSQKPRIGKSVKPKERDIYKKSSDYEDSGVRIITITGENKGAIMELGRGSALDNPHKAKNDGVISEGNFSGKEDMSKLKGKGHNNATTKPGVPMHAYTNSNVQGINSSIVFNSTCTHNDPGVHLSVNRKPLNGHSHGFQLKDNAGEKKKGQWFSE</sequence>
<dbReference type="EnsemblPlants" id="AUR62022719-RA">
    <property type="protein sequence ID" value="AUR62022719-RA:cds"/>
    <property type="gene ID" value="AUR62022719"/>
</dbReference>
<feature type="compositionally biased region" description="Polar residues" evidence="1">
    <location>
        <begin position="262"/>
        <end position="274"/>
    </location>
</feature>
<dbReference type="PANTHER" id="PTHR33472">
    <property type="entry name" value="OS01G0106600 PROTEIN"/>
    <property type="match status" value="1"/>
</dbReference>
<feature type="compositionally biased region" description="Pro residues" evidence="1">
    <location>
        <begin position="157"/>
        <end position="174"/>
    </location>
</feature>
<protein>
    <recommendedName>
        <fullName evidence="4">Vegetative cell wall protein gp1-like</fullName>
    </recommendedName>
</protein>
<dbReference type="Gramene" id="AUR62022719-RA">
    <property type="protein sequence ID" value="AUR62022719-RA:cds"/>
    <property type="gene ID" value="AUR62022719"/>
</dbReference>
<proteinExistence type="predicted"/>
<feature type="compositionally biased region" description="Pro residues" evidence="1">
    <location>
        <begin position="58"/>
        <end position="72"/>
    </location>
</feature>
<feature type="compositionally biased region" description="Low complexity" evidence="1">
    <location>
        <begin position="73"/>
        <end position="91"/>
    </location>
</feature>
<organism evidence="2 3">
    <name type="scientific">Chenopodium quinoa</name>
    <name type="common">Quinoa</name>
    <dbReference type="NCBI Taxonomy" id="63459"/>
    <lineage>
        <taxon>Eukaryota</taxon>
        <taxon>Viridiplantae</taxon>
        <taxon>Streptophyta</taxon>
        <taxon>Embryophyta</taxon>
        <taxon>Tracheophyta</taxon>
        <taxon>Spermatophyta</taxon>
        <taxon>Magnoliopsida</taxon>
        <taxon>eudicotyledons</taxon>
        <taxon>Gunneridae</taxon>
        <taxon>Pentapetalae</taxon>
        <taxon>Caryophyllales</taxon>
        <taxon>Chenopodiaceae</taxon>
        <taxon>Chenopodioideae</taxon>
        <taxon>Atripliceae</taxon>
        <taxon>Chenopodium</taxon>
    </lineage>
</organism>
<dbReference type="OMA" id="QQRPFSW"/>
<dbReference type="PANTHER" id="PTHR33472:SF1">
    <property type="entry name" value="EXTENSIN-RELATED"/>
    <property type="match status" value="1"/>
</dbReference>
<feature type="compositionally biased region" description="Pro residues" evidence="1">
    <location>
        <begin position="137"/>
        <end position="147"/>
    </location>
</feature>
<accession>A0A803M3C0</accession>
<keyword evidence="3" id="KW-1185">Reference proteome</keyword>
<feature type="compositionally biased region" description="Polar residues" evidence="1">
    <location>
        <begin position="188"/>
        <end position="210"/>
    </location>
</feature>
<feature type="compositionally biased region" description="Polar residues" evidence="1">
    <location>
        <begin position="218"/>
        <end position="231"/>
    </location>
</feature>
<evidence type="ECO:0000313" key="2">
    <source>
        <dbReference type="EnsemblPlants" id="AUR62022719-RA:cds"/>
    </source>
</evidence>
<name>A0A803M3C0_CHEQI</name>
<feature type="compositionally biased region" description="Low complexity" evidence="1">
    <location>
        <begin position="22"/>
        <end position="57"/>
    </location>
</feature>
<dbReference type="Proteomes" id="UP000596660">
    <property type="component" value="Unplaced"/>
</dbReference>
<feature type="compositionally biased region" description="Pro residues" evidence="1">
    <location>
        <begin position="92"/>
        <end position="126"/>
    </location>
</feature>
<evidence type="ECO:0008006" key="4">
    <source>
        <dbReference type="Google" id="ProtNLM"/>
    </source>
</evidence>
<evidence type="ECO:0000313" key="3">
    <source>
        <dbReference type="Proteomes" id="UP000596660"/>
    </source>
</evidence>
<evidence type="ECO:0000256" key="1">
    <source>
        <dbReference type="SAM" id="MobiDB-lite"/>
    </source>
</evidence>
<dbReference type="AlphaFoldDB" id="A0A803M3C0"/>
<reference evidence="2" key="2">
    <citation type="submission" date="2021-03" db="UniProtKB">
        <authorList>
            <consortium name="EnsemblPlants"/>
        </authorList>
    </citation>
    <scope>IDENTIFICATION</scope>
</reference>
<feature type="region of interest" description="Disordered" evidence="1">
    <location>
        <begin position="1"/>
        <end position="324"/>
    </location>
</feature>
<feature type="compositionally biased region" description="Low complexity" evidence="1">
    <location>
        <begin position="127"/>
        <end position="136"/>
    </location>
</feature>
<reference evidence="2" key="1">
    <citation type="journal article" date="2017" name="Nature">
        <title>The genome of Chenopodium quinoa.</title>
        <authorList>
            <person name="Jarvis D.E."/>
            <person name="Ho Y.S."/>
            <person name="Lightfoot D.J."/>
            <person name="Schmoeckel S.M."/>
            <person name="Li B."/>
            <person name="Borm T.J.A."/>
            <person name="Ohyanagi H."/>
            <person name="Mineta K."/>
            <person name="Michell C.T."/>
            <person name="Saber N."/>
            <person name="Kharbatia N.M."/>
            <person name="Rupper R.R."/>
            <person name="Sharp A.R."/>
            <person name="Dally N."/>
            <person name="Boughton B.A."/>
            <person name="Woo Y.H."/>
            <person name="Gao G."/>
            <person name="Schijlen E.G.W.M."/>
            <person name="Guo X."/>
            <person name="Momin A.A."/>
            <person name="Negrao S."/>
            <person name="Al-Babili S."/>
            <person name="Gehring C."/>
            <person name="Roessner U."/>
            <person name="Jung C."/>
            <person name="Murphy K."/>
            <person name="Arold S.T."/>
            <person name="Gojobori T."/>
            <person name="van der Linden C.G."/>
            <person name="van Loo E.N."/>
            <person name="Jellen E.N."/>
            <person name="Maughan P.J."/>
            <person name="Tester M."/>
        </authorList>
    </citation>
    <scope>NUCLEOTIDE SEQUENCE [LARGE SCALE GENOMIC DNA]</scope>
    <source>
        <strain evidence="2">cv. PI 614886</strain>
    </source>
</reference>
<feature type="region of interest" description="Disordered" evidence="1">
    <location>
        <begin position="436"/>
        <end position="464"/>
    </location>
</feature>